<dbReference type="InterPro" id="IPR043132">
    <property type="entry name" value="BCAT-like_C"/>
</dbReference>
<evidence type="ECO:0000313" key="21">
    <source>
        <dbReference type="EMBL" id="GGW88912.1"/>
    </source>
</evidence>
<comment type="similarity">
    <text evidence="6 19">Belongs to the class-IV pyridoxal-phosphate-dependent aminotransferase family.</text>
</comment>
<evidence type="ECO:0000256" key="4">
    <source>
        <dbReference type="ARBA" id="ARBA00004931"/>
    </source>
</evidence>
<dbReference type="InterPro" id="IPR036038">
    <property type="entry name" value="Aminotransferase-like"/>
</dbReference>
<dbReference type="AlphaFoldDB" id="A0A918N090"/>
<comment type="catalytic activity">
    <reaction evidence="14">
        <text>L-leucine + 2-oxoglutarate = 4-methyl-2-oxopentanoate + L-glutamate</text>
        <dbReference type="Rhea" id="RHEA:18321"/>
        <dbReference type="ChEBI" id="CHEBI:16810"/>
        <dbReference type="ChEBI" id="CHEBI:17865"/>
        <dbReference type="ChEBI" id="CHEBI:29985"/>
        <dbReference type="ChEBI" id="CHEBI:57427"/>
        <dbReference type="EC" id="2.6.1.42"/>
    </reaction>
</comment>
<evidence type="ECO:0000256" key="8">
    <source>
        <dbReference type="ARBA" id="ARBA00022898"/>
    </source>
</evidence>
<dbReference type="EC" id="2.6.1.42" evidence="7"/>
<comment type="pathway">
    <text evidence="5">Amino-acid biosynthesis; L-leucine biosynthesis; L-leucine from 3-methyl-2-oxobutanoate: step 4/4.</text>
</comment>
<proteinExistence type="inferred from homology"/>
<evidence type="ECO:0000256" key="17">
    <source>
        <dbReference type="ARBA" id="ARBA00069174"/>
    </source>
</evidence>
<evidence type="ECO:0000256" key="16">
    <source>
        <dbReference type="ARBA" id="ARBA00054027"/>
    </source>
</evidence>
<evidence type="ECO:0000256" key="12">
    <source>
        <dbReference type="ARBA" id="ARBA00048212"/>
    </source>
</evidence>
<dbReference type="GO" id="GO:0046656">
    <property type="term" value="P:folic acid biosynthetic process"/>
    <property type="evidence" value="ECO:0007669"/>
    <property type="project" value="UniProtKB-KW"/>
</dbReference>
<dbReference type="InterPro" id="IPR001544">
    <property type="entry name" value="Aminotrans_IV"/>
</dbReference>
<comment type="pathway">
    <text evidence="4">Amino-acid biosynthesis; L-valine biosynthesis; L-valine from pyruvate: step 4/4.</text>
</comment>
<protein>
    <recommendedName>
        <fullName evidence="17">Aminodeoxychorismate lyase</fullName>
        <ecNumber evidence="7">2.6.1.42</ecNumber>
        <ecNumber evidence="11">4.1.3.38</ecNumber>
    </recommendedName>
    <alternativeName>
        <fullName evidence="18">4-amino-4-deoxychorismate lyase</fullName>
    </alternativeName>
</protein>
<dbReference type="GO" id="GO:0008652">
    <property type="term" value="P:amino acid biosynthetic process"/>
    <property type="evidence" value="ECO:0007669"/>
    <property type="project" value="UniProtKB-ARBA"/>
</dbReference>
<dbReference type="Gene3D" id="3.20.10.10">
    <property type="entry name" value="D-amino Acid Aminotransferase, subunit A, domain 2"/>
    <property type="match status" value="1"/>
</dbReference>
<name>A0A918N090_9ALTE</name>
<dbReference type="Pfam" id="PF01063">
    <property type="entry name" value="Aminotran_4"/>
    <property type="match status" value="1"/>
</dbReference>
<accession>A0A918N090</accession>
<dbReference type="InterPro" id="IPR050571">
    <property type="entry name" value="Class-IV_PLP-Dep_Aminotrnsfr"/>
</dbReference>
<evidence type="ECO:0000256" key="18">
    <source>
        <dbReference type="ARBA" id="ARBA00080135"/>
    </source>
</evidence>
<evidence type="ECO:0000256" key="20">
    <source>
        <dbReference type="RuleBase" id="RU004516"/>
    </source>
</evidence>
<comment type="function">
    <text evidence="2">Acts on leucine, isoleucine and valine.</text>
</comment>
<evidence type="ECO:0000256" key="14">
    <source>
        <dbReference type="ARBA" id="ARBA00049229"/>
    </source>
</evidence>
<dbReference type="EC" id="4.1.3.38" evidence="11"/>
<evidence type="ECO:0000256" key="19">
    <source>
        <dbReference type="RuleBase" id="RU004106"/>
    </source>
</evidence>
<sequence length="288" mass="32061">MTIAYLNGEYLPLEDARISPLDRGFLYGDGIYEVIPTYNGRFVGFNAHMARMRAGLDALQIRDGLTADVWKTILDRLISENKQQMPDANIGLYLHVSRGADIRRHHAFPEGIPPTVFAYAFPFPAPQPETRAEAVGLQVDLAEDLRWQRCNIKSTSLLGNIMHYQQGHQRGLQETLLYNRDGEITEASSSNVFVVKNKQIMTPPLDHQLLSGITRMLLIESLASQGVEVLQQPISREALLAADEVWLTSSSKEVAPVTEVGGKTIGKGDVGACWQMAIQAYHTNKFIL</sequence>
<comment type="catalytic activity">
    <reaction evidence="13">
        <text>L-isoleucine + 2-oxoglutarate = (S)-3-methyl-2-oxopentanoate + L-glutamate</text>
        <dbReference type="Rhea" id="RHEA:24801"/>
        <dbReference type="ChEBI" id="CHEBI:16810"/>
        <dbReference type="ChEBI" id="CHEBI:29985"/>
        <dbReference type="ChEBI" id="CHEBI:35146"/>
        <dbReference type="ChEBI" id="CHEBI:58045"/>
        <dbReference type="EC" id="2.6.1.42"/>
    </reaction>
</comment>
<evidence type="ECO:0000256" key="5">
    <source>
        <dbReference type="ARBA" id="ARBA00005072"/>
    </source>
</evidence>
<dbReference type="InterPro" id="IPR043131">
    <property type="entry name" value="BCAT-like_N"/>
</dbReference>
<evidence type="ECO:0000256" key="11">
    <source>
        <dbReference type="ARBA" id="ARBA00035676"/>
    </source>
</evidence>
<dbReference type="PANTHER" id="PTHR42743:SF11">
    <property type="entry name" value="AMINODEOXYCHORISMATE LYASE"/>
    <property type="match status" value="1"/>
</dbReference>
<reference evidence="21" key="2">
    <citation type="submission" date="2020-09" db="EMBL/GenBank/DDBJ databases">
        <authorList>
            <person name="Sun Q."/>
            <person name="Kim S."/>
        </authorList>
    </citation>
    <scope>NUCLEOTIDE SEQUENCE</scope>
    <source>
        <strain evidence="21">KCTC 22164</strain>
    </source>
</reference>
<comment type="function">
    <text evidence="16">Involved in the biosynthesis of p-aminobenzoate (PABA), a precursor of tetrahydrofolate. Converts 4-amino-4-deoxychorismate into 4-aminobenzoate (PABA) and pyruvate.</text>
</comment>
<evidence type="ECO:0000256" key="15">
    <source>
        <dbReference type="ARBA" id="ARBA00049529"/>
    </source>
</evidence>
<keyword evidence="22" id="KW-1185">Reference proteome</keyword>
<comment type="pathway">
    <text evidence="10">Cofactor biosynthesis; tetrahydrofolate biosynthesis; 4-aminobenzoate from chorismate: step 2/2.</text>
</comment>
<dbReference type="RefSeq" id="WP_189406703.1">
    <property type="nucleotide sequence ID" value="NZ_BMXP01000006.1"/>
</dbReference>
<dbReference type="GO" id="GO:0004084">
    <property type="term" value="F:branched-chain-amino-acid transaminase activity"/>
    <property type="evidence" value="ECO:0007669"/>
    <property type="project" value="UniProtKB-EC"/>
</dbReference>
<gene>
    <name evidence="21" type="ORF">GCM10007391_23820</name>
</gene>
<dbReference type="PANTHER" id="PTHR42743">
    <property type="entry name" value="AMINO-ACID AMINOTRANSFERASE"/>
    <property type="match status" value="1"/>
</dbReference>
<comment type="cofactor">
    <cofactor evidence="1 20">
        <name>pyridoxal 5'-phosphate</name>
        <dbReference type="ChEBI" id="CHEBI:597326"/>
    </cofactor>
</comment>
<comment type="catalytic activity">
    <reaction evidence="15">
        <text>4-amino-4-deoxychorismate = 4-aminobenzoate + pyruvate + H(+)</text>
        <dbReference type="Rhea" id="RHEA:16201"/>
        <dbReference type="ChEBI" id="CHEBI:15361"/>
        <dbReference type="ChEBI" id="CHEBI:15378"/>
        <dbReference type="ChEBI" id="CHEBI:17836"/>
        <dbReference type="ChEBI" id="CHEBI:58406"/>
        <dbReference type="EC" id="4.1.3.38"/>
    </reaction>
</comment>
<evidence type="ECO:0000256" key="13">
    <source>
        <dbReference type="ARBA" id="ARBA00048798"/>
    </source>
</evidence>
<evidence type="ECO:0000256" key="2">
    <source>
        <dbReference type="ARBA" id="ARBA00003109"/>
    </source>
</evidence>
<dbReference type="SUPFAM" id="SSF56752">
    <property type="entry name" value="D-aminoacid aminotransferase-like PLP-dependent enzymes"/>
    <property type="match status" value="1"/>
</dbReference>
<dbReference type="GO" id="GO:0008696">
    <property type="term" value="F:4-amino-4-deoxychorismate lyase activity"/>
    <property type="evidence" value="ECO:0007669"/>
    <property type="project" value="UniProtKB-EC"/>
</dbReference>
<keyword evidence="8 20" id="KW-0663">Pyridoxal phosphate</keyword>
<evidence type="ECO:0000256" key="7">
    <source>
        <dbReference type="ARBA" id="ARBA00013053"/>
    </source>
</evidence>
<evidence type="ECO:0000256" key="3">
    <source>
        <dbReference type="ARBA" id="ARBA00004824"/>
    </source>
</evidence>
<reference evidence="21" key="1">
    <citation type="journal article" date="2014" name="Int. J. Syst. Evol. Microbiol.">
        <title>Complete genome sequence of Corynebacterium casei LMG S-19264T (=DSM 44701T), isolated from a smear-ripened cheese.</title>
        <authorList>
            <consortium name="US DOE Joint Genome Institute (JGI-PGF)"/>
            <person name="Walter F."/>
            <person name="Albersmeier A."/>
            <person name="Kalinowski J."/>
            <person name="Ruckert C."/>
        </authorList>
    </citation>
    <scope>NUCLEOTIDE SEQUENCE</scope>
    <source>
        <strain evidence="21">KCTC 22164</strain>
    </source>
</reference>
<evidence type="ECO:0000256" key="6">
    <source>
        <dbReference type="ARBA" id="ARBA00009320"/>
    </source>
</evidence>
<evidence type="ECO:0000256" key="1">
    <source>
        <dbReference type="ARBA" id="ARBA00001933"/>
    </source>
</evidence>
<dbReference type="Gene3D" id="3.30.470.10">
    <property type="match status" value="1"/>
</dbReference>
<dbReference type="InterPro" id="IPR018300">
    <property type="entry name" value="Aminotrans_IV_CS"/>
</dbReference>
<comment type="pathway">
    <text evidence="3">Amino-acid biosynthesis; L-isoleucine biosynthesis; L-isoleucine from 2-oxobutanoate: step 4/4.</text>
</comment>
<dbReference type="EMBL" id="BMXP01000006">
    <property type="protein sequence ID" value="GGW88912.1"/>
    <property type="molecule type" value="Genomic_DNA"/>
</dbReference>
<organism evidence="21 22">
    <name type="scientific">Alteromonas halophila</name>
    <dbReference type="NCBI Taxonomy" id="516698"/>
    <lineage>
        <taxon>Bacteria</taxon>
        <taxon>Pseudomonadati</taxon>
        <taxon>Pseudomonadota</taxon>
        <taxon>Gammaproteobacteria</taxon>
        <taxon>Alteromonadales</taxon>
        <taxon>Alteromonadaceae</taxon>
        <taxon>Alteromonas/Salinimonas group</taxon>
        <taxon>Alteromonas</taxon>
    </lineage>
</organism>
<keyword evidence="9" id="KW-0289">Folate biosynthesis</keyword>
<evidence type="ECO:0000313" key="22">
    <source>
        <dbReference type="Proteomes" id="UP000631300"/>
    </source>
</evidence>
<dbReference type="FunFam" id="3.20.10.10:FF:000002">
    <property type="entry name" value="D-alanine aminotransferase"/>
    <property type="match status" value="1"/>
</dbReference>
<evidence type="ECO:0000256" key="10">
    <source>
        <dbReference type="ARBA" id="ARBA00035633"/>
    </source>
</evidence>
<dbReference type="PROSITE" id="PS00770">
    <property type="entry name" value="AA_TRANSFER_CLASS_4"/>
    <property type="match status" value="1"/>
</dbReference>
<evidence type="ECO:0000256" key="9">
    <source>
        <dbReference type="ARBA" id="ARBA00022909"/>
    </source>
</evidence>
<comment type="caution">
    <text evidence="21">The sequence shown here is derived from an EMBL/GenBank/DDBJ whole genome shotgun (WGS) entry which is preliminary data.</text>
</comment>
<comment type="catalytic activity">
    <reaction evidence="12">
        <text>L-valine + 2-oxoglutarate = 3-methyl-2-oxobutanoate + L-glutamate</text>
        <dbReference type="Rhea" id="RHEA:24813"/>
        <dbReference type="ChEBI" id="CHEBI:11851"/>
        <dbReference type="ChEBI" id="CHEBI:16810"/>
        <dbReference type="ChEBI" id="CHEBI:29985"/>
        <dbReference type="ChEBI" id="CHEBI:57762"/>
        <dbReference type="EC" id="2.6.1.42"/>
    </reaction>
</comment>
<dbReference type="Proteomes" id="UP000631300">
    <property type="component" value="Unassembled WGS sequence"/>
</dbReference>